<evidence type="ECO:0000259" key="2">
    <source>
        <dbReference type="Pfam" id="PF03108"/>
    </source>
</evidence>
<feature type="domain" description="Transposase MuDR plant" evidence="2">
    <location>
        <begin position="361"/>
        <end position="418"/>
    </location>
</feature>
<evidence type="ECO:0000256" key="1">
    <source>
        <dbReference type="SAM" id="MobiDB-lite"/>
    </source>
</evidence>
<dbReference type="InterPro" id="IPR058594">
    <property type="entry name" value="PB1-like_dom_pln"/>
</dbReference>
<name>A0A7H4LBE1_WHEAT</name>
<dbReference type="Proteomes" id="UP000280104">
    <property type="component" value="Chromosome II"/>
</dbReference>
<accession>A0A7H4LBE1</accession>
<dbReference type="InterPro" id="IPR004332">
    <property type="entry name" value="Transposase_MuDR"/>
</dbReference>
<dbReference type="AlphaFoldDB" id="A0A7H4LBE1"/>
<evidence type="ECO:0000259" key="3">
    <source>
        <dbReference type="Pfam" id="PF26130"/>
    </source>
</evidence>
<evidence type="ECO:0000313" key="4">
    <source>
        <dbReference type="EMBL" id="SPT15929.1"/>
    </source>
</evidence>
<organism evidence="4 5">
    <name type="scientific">Triticum aestivum</name>
    <name type="common">Wheat</name>
    <dbReference type="NCBI Taxonomy" id="4565"/>
    <lineage>
        <taxon>Eukaryota</taxon>
        <taxon>Viridiplantae</taxon>
        <taxon>Streptophyta</taxon>
        <taxon>Embryophyta</taxon>
        <taxon>Tracheophyta</taxon>
        <taxon>Spermatophyta</taxon>
        <taxon>Magnoliopsida</taxon>
        <taxon>Liliopsida</taxon>
        <taxon>Poales</taxon>
        <taxon>Poaceae</taxon>
        <taxon>BOP clade</taxon>
        <taxon>Pooideae</taxon>
        <taxon>Triticodae</taxon>
        <taxon>Triticeae</taxon>
        <taxon>Triticinae</taxon>
        <taxon>Triticum</taxon>
    </lineage>
</organism>
<gene>
    <name evidence="4" type="ORF">CAMPLR22A2D_LOCUS521</name>
</gene>
<evidence type="ECO:0000313" key="5">
    <source>
        <dbReference type="Proteomes" id="UP000280104"/>
    </source>
</evidence>
<protein>
    <submittedName>
        <fullName evidence="4">Uncharacterized protein</fullName>
    </submittedName>
</protein>
<dbReference type="Pfam" id="PF03108">
    <property type="entry name" value="DBD_Tnp_Mut"/>
    <property type="match status" value="1"/>
</dbReference>
<proteinExistence type="predicted"/>
<feature type="region of interest" description="Disordered" evidence="1">
    <location>
        <begin position="1"/>
        <end position="37"/>
    </location>
</feature>
<dbReference type="Pfam" id="PF26130">
    <property type="entry name" value="PB1-like"/>
    <property type="match status" value="1"/>
</dbReference>
<feature type="region of interest" description="Disordered" evidence="1">
    <location>
        <begin position="155"/>
        <end position="245"/>
    </location>
</feature>
<reference evidence="4 5" key="1">
    <citation type="submission" date="2018-05" db="EMBL/GenBank/DDBJ databases">
        <authorList>
            <person name="Thind KAUR A."/>
        </authorList>
    </citation>
    <scope>NUCLEOTIDE SEQUENCE [LARGE SCALE GENOMIC DNA]</scope>
</reference>
<feature type="domain" description="PB1-like" evidence="3">
    <location>
        <begin position="43"/>
        <end position="140"/>
    </location>
</feature>
<dbReference type="EMBL" id="LS480641">
    <property type="protein sequence ID" value="SPT15929.1"/>
    <property type="molecule type" value="Genomic_DNA"/>
</dbReference>
<sequence length="472" mass="54412">MSSSSDAEPPPSAPFGRGLRDVPLAPSRRQDHASPPLYGPLSNHFSIQVIHGGYFLCAGKHRGYHKGHSIWYDYCDVDNWTPTVVASLVEEIGYEFEGRIRAYWCVPRLTVYKNGLREIKLGDNTMTENMKDCVLNGNHFQQIFLDHDDSMRSYISPVPVHSDDEDPPQVKFSDLRPKKEQVPVQEEQSHQLPVQEDHSDQVQEENADQVQVLHEQAEQDQLYDAKSEEESEEEEYIPGPPHPGEYIHTFQFEFRGRRKTCRVLNMDAEDVIGDSAMRSSAIHDSDEDFNPQLVDSDIDLQDDDDLFDRNIDCDKGKGLAVQEQPNDPVEDLDLCLPSYDEDKVKLNFKCFREEDLSKPEFQVGQTFASVELLRKAIKEYSCRERVDIKCPRNDRKRLQAICEEGCPWSLFASFDCRTKCLMVKKYNPKHTCIKKWSVKSFTAPFMAGKYIDSFRADENMNMKFFARVVQKD</sequence>